<organism evidence="1 2">
    <name type="scientific">Nostoc linckia FACHB-391</name>
    <dbReference type="NCBI Taxonomy" id="2692906"/>
    <lineage>
        <taxon>Bacteria</taxon>
        <taxon>Bacillati</taxon>
        <taxon>Cyanobacteriota</taxon>
        <taxon>Cyanophyceae</taxon>
        <taxon>Nostocales</taxon>
        <taxon>Nostocaceae</taxon>
        <taxon>Nostoc</taxon>
    </lineage>
</organism>
<dbReference type="Proteomes" id="UP000604661">
    <property type="component" value="Unassembled WGS sequence"/>
</dbReference>
<gene>
    <name evidence="1" type="ORF">H6G95_27645</name>
</gene>
<sequence length="125" mass="14603">MTTITNQLYRITNNQHTPTHKIYQVTYKDTQSSLIATEKLVNYTLIYQKEINKSEKYDLNFNEFHSTLVEDNTFAATIVLSKKFDTNPPEVIGELHGISSYSYDRVSCNTNYFKKVINKLLSEMY</sequence>
<name>A0ABR8F2B2_NOSLI</name>
<evidence type="ECO:0000313" key="1">
    <source>
        <dbReference type="EMBL" id="MBD2564313.1"/>
    </source>
</evidence>
<evidence type="ECO:0000313" key="2">
    <source>
        <dbReference type="Proteomes" id="UP000604661"/>
    </source>
</evidence>
<comment type="caution">
    <text evidence="1">The sequence shown here is derived from an EMBL/GenBank/DDBJ whole genome shotgun (WGS) entry which is preliminary data.</text>
</comment>
<dbReference type="RefSeq" id="WP_190900140.1">
    <property type="nucleotide sequence ID" value="NZ_JACJTE010000046.1"/>
</dbReference>
<protein>
    <submittedName>
        <fullName evidence="1">Uncharacterized protein</fullName>
    </submittedName>
</protein>
<accession>A0ABR8F2B2</accession>
<keyword evidence="2" id="KW-1185">Reference proteome</keyword>
<proteinExistence type="predicted"/>
<reference evidence="1 2" key="1">
    <citation type="journal article" date="2020" name="ISME J.">
        <title>Comparative genomics reveals insights into cyanobacterial evolution and habitat adaptation.</title>
        <authorList>
            <person name="Chen M.Y."/>
            <person name="Teng W.K."/>
            <person name="Zhao L."/>
            <person name="Hu C.X."/>
            <person name="Zhou Y.K."/>
            <person name="Han B.P."/>
            <person name="Song L.R."/>
            <person name="Shu W.S."/>
        </authorList>
    </citation>
    <scope>NUCLEOTIDE SEQUENCE [LARGE SCALE GENOMIC DNA]</scope>
    <source>
        <strain evidence="1 2">FACHB-391</strain>
    </source>
</reference>
<dbReference type="EMBL" id="JACJTE010000046">
    <property type="protein sequence ID" value="MBD2564313.1"/>
    <property type="molecule type" value="Genomic_DNA"/>
</dbReference>